<reference evidence="6 7" key="1">
    <citation type="journal article" date="2023" name="G3 (Bethesda)">
        <title>A chromosome-length genome assembly and annotation of blackberry (Rubus argutus, cv. 'Hillquist').</title>
        <authorList>
            <person name="Bruna T."/>
            <person name="Aryal R."/>
            <person name="Dudchenko O."/>
            <person name="Sargent D.J."/>
            <person name="Mead D."/>
            <person name="Buti M."/>
            <person name="Cavallini A."/>
            <person name="Hytonen T."/>
            <person name="Andres J."/>
            <person name="Pham M."/>
            <person name="Weisz D."/>
            <person name="Mascagni F."/>
            <person name="Usai G."/>
            <person name="Natali L."/>
            <person name="Bassil N."/>
            <person name="Fernandez G.E."/>
            <person name="Lomsadze A."/>
            <person name="Armour M."/>
            <person name="Olukolu B."/>
            <person name="Poorten T."/>
            <person name="Britton C."/>
            <person name="Davik J."/>
            <person name="Ashrafi H."/>
            <person name="Aiden E.L."/>
            <person name="Borodovsky M."/>
            <person name="Worthington M."/>
        </authorList>
    </citation>
    <scope>NUCLEOTIDE SEQUENCE [LARGE SCALE GENOMIC DNA]</scope>
    <source>
        <strain evidence="6">PI 553951</strain>
    </source>
</reference>
<evidence type="ECO:0000313" key="7">
    <source>
        <dbReference type="Proteomes" id="UP001457282"/>
    </source>
</evidence>
<dbReference type="GO" id="GO:0006952">
    <property type="term" value="P:defense response"/>
    <property type="evidence" value="ECO:0007669"/>
    <property type="project" value="UniProtKB-KW"/>
</dbReference>
<dbReference type="PRINTS" id="PR00364">
    <property type="entry name" value="DISEASERSIST"/>
</dbReference>
<dbReference type="SUPFAM" id="SSF52200">
    <property type="entry name" value="Toll/Interleukin receptor TIR domain"/>
    <property type="match status" value="1"/>
</dbReference>
<dbReference type="AlphaFoldDB" id="A0AAW1W0F3"/>
<keyword evidence="7" id="KW-1185">Reference proteome</keyword>
<dbReference type="InterPro" id="IPR042197">
    <property type="entry name" value="Apaf_helical"/>
</dbReference>
<dbReference type="Gene3D" id="3.40.50.10140">
    <property type="entry name" value="Toll/interleukin-1 receptor homology (TIR) domain"/>
    <property type="match status" value="1"/>
</dbReference>
<dbReference type="GO" id="GO:0043531">
    <property type="term" value="F:ADP binding"/>
    <property type="evidence" value="ECO:0007669"/>
    <property type="project" value="InterPro"/>
</dbReference>
<dbReference type="InterPro" id="IPR058922">
    <property type="entry name" value="WHD_DRP"/>
</dbReference>
<gene>
    <name evidence="6" type="ORF">M0R45_036800</name>
</gene>
<dbReference type="Gene3D" id="1.20.5.4130">
    <property type="match status" value="1"/>
</dbReference>
<keyword evidence="2" id="KW-0547">Nucleotide-binding</keyword>
<dbReference type="Gene3D" id="1.10.10.10">
    <property type="entry name" value="Winged helix-like DNA-binding domain superfamily/Winged helix DNA-binding domain"/>
    <property type="match status" value="1"/>
</dbReference>
<accession>A0AAW1W0F3</accession>
<proteinExistence type="predicted"/>
<dbReference type="InterPro" id="IPR036388">
    <property type="entry name" value="WH-like_DNA-bd_sf"/>
</dbReference>
<dbReference type="FunFam" id="3.40.50.300:FF:001091">
    <property type="entry name" value="Probable disease resistance protein At1g61300"/>
    <property type="match status" value="1"/>
</dbReference>
<dbReference type="Gene3D" id="3.40.50.300">
    <property type="entry name" value="P-loop containing nucleotide triphosphate hydrolases"/>
    <property type="match status" value="1"/>
</dbReference>
<evidence type="ECO:0000256" key="1">
    <source>
        <dbReference type="ARBA" id="ARBA00022737"/>
    </source>
</evidence>
<evidence type="ECO:0000313" key="6">
    <source>
        <dbReference type="EMBL" id="KAK9912971.1"/>
    </source>
</evidence>
<dbReference type="Proteomes" id="UP001457282">
    <property type="component" value="Unassembled WGS sequence"/>
</dbReference>
<dbReference type="InterPro" id="IPR000157">
    <property type="entry name" value="TIR_dom"/>
</dbReference>
<dbReference type="InterPro" id="IPR035897">
    <property type="entry name" value="Toll_tir_struct_dom_sf"/>
</dbReference>
<dbReference type="FunFam" id="1.10.10.10:FF:000322">
    <property type="entry name" value="Probable disease resistance protein At1g63360"/>
    <property type="match status" value="1"/>
</dbReference>
<name>A0AAW1W0F3_RUBAR</name>
<dbReference type="InterPro" id="IPR041118">
    <property type="entry name" value="Rx_N"/>
</dbReference>
<evidence type="ECO:0000256" key="2">
    <source>
        <dbReference type="ARBA" id="ARBA00022741"/>
    </source>
</evidence>
<dbReference type="InterPro" id="IPR032675">
    <property type="entry name" value="LRR_dom_sf"/>
</dbReference>
<keyword evidence="4" id="KW-0067">ATP-binding</keyword>
<comment type="caution">
    <text evidence="6">The sequence shown here is derived from an EMBL/GenBank/DDBJ whole genome shotgun (WGS) entry which is preliminary data.</text>
</comment>
<dbReference type="InterPro" id="IPR027417">
    <property type="entry name" value="P-loop_NTPase"/>
</dbReference>
<sequence length="1026" mass="115599">MALARAQKSYLSKTSPEFTNDVFLSCRDYTSSTWCLDELVMILERKSTSDHVVLPVFYDVEPSDVRKQAENLANVAKYQENQSTEKLNGWRAALREAADLAGLVLRNEADGHEAKFIQNIVGVIQDKLGRRVPLSVGLFLGSTSEGRINNINWGNQGDVVTGVGGDFIRHVHGNIIKDAHIEVPRVVGVFQDKLGRPVPLSVVQEILQKKLLYFNSVVDDAEGKQLHSTTVKAWLNDLKEAVYDADDLLQEIKTEALRQEMEPESAGSSTSKVQELVSRPPSHAFDSALIITEAEKVLERLEDIVKQKEQYLGLEASTGDKRLRQATTRETSSLVDDSGVYGRDQDKEAIVKLLLSNDDAAGKEISVIPIIGMGGMGKTTLAQLVYNDIRVKQHFELQAWVCISDVEFDVTRITQTIYESVTGNTYCGIAKLDLLQNKLKGELMMKRFLLVLDDVWNENYMEWDKLRQPFESGAFGSKIIVTARNQRVASAMCALPSHHLMQLSDEDCWLLFARHAFGNADLLNYPHRDLASIGRQIATKCKGLPLAAKSLGGLLRSELNVEEWVEILESDIWELSEKKTNILPALWLSYHYLPSHLKRCFAHCAIFPKDYYFTKSEMVLLWMAEDLLQSEKKKIIEQVGDDYFNDLISRSFFQSKPTQEHDPLGESESLFTMHDLINDLAKFVLGEFCFRLEDHNSSDIVSKIRHFSYMKRKVGTDGCPNFDALCKAKSLHTFVAFAKHYISSSDLGLASNVLGLLKLKWLRFLDLSHYDVRELPDSIGNFEASKLHIEGAKVESVGVEFYGCGVKPFRSLNELSFVDMLEWQEWFCDVDEEGEIFPNLCDLTLQRCPKLTKMLPSDKFPKLESLQLRNAHCCPEFKSFPKSGLAPSLVTLILDGNEKLLANGRQCGLQRLNSLLTLMISNIEELSVFPEEGLLPTSLTHLSIFGCPNLTTLDGKGLRNLDSLQSLSILNCPQLQCLPEEGLPTSLSTLFFYNCPFLERRLQRGKGEDWPKIAHIPNVVINNKKI</sequence>
<dbReference type="GO" id="GO:0051707">
    <property type="term" value="P:response to other organism"/>
    <property type="evidence" value="ECO:0007669"/>
    <property type="project" value="UniProtKB-ARBA"/>
</dbReference>
<dbReference type="Pfam" id="PF00931">
    <property type="entry name" value="NB-ARC"/>
    <property type="match status" value="1"/>
</dbReference>
<dbReference type="GO" id="GO:0005524">
    <property type="term" value="F:ATP binding"/>
    <property type="evidence" value="ECO:0007669"/>
    <property type="project" value="UniProtKB-KW"/>
</dbReference>
<feature type="domain" description="TIR" evidence="5">
    <location>
        <begin position="1"/>
        <end position="128"/>
    </location>
</feature>
<dbReference type="Pfam" id="PF23559">
    <property type="entry name" value="WHD_DRP"/>
    <property type="match status" value="1"/>
</dbReference>
<dbReference type="Pfam" id="PF01582">
    <property type="entry name" value="TIR"/>
    <property type="match status" value="1"/>
</dbReference>
<dbReference type="Gene3D" id="3.80.10.10">
    <property type="entry name" value="Ribonuclease Inhibitor"/>
    <property type="match status" value="2"/>
</dbReference>
<evidence type="ECO:0000259" key="5">
    <source>
        <dbReference type="PROSITE" id="PS50104"/>
    </source>
</evidence>
<dbReference type="SUPFAM" id="SSF52058">
    <property type="entry name" value="L domain-like"/>
    <property type="match status" value="1"/>
</dbReference>
<dbReference type="EMBL" id="JBEDUW010000007">
    <property type="protein sequence ID" value="KAK9912971.1"/>
    <property type="molecule type" value="Genomic_DNA"/>
</dbReference>
<dbReference type="PROSITE" id="PS50104">
    <property type="entry name" value="TIR"/>
    <property type="match status" value="1"/>
</dbReference>
<dbReference type="InterPro" id="IPR002182">
    <property type="entry name" value="NB-ARC"/>
</dbReference>
<dbReference type="PANTHER" id="PTHR36766:SF51">
    <property type="entry name" value="DISEASE RESISTANCE RPP13-LIKE PROTEIN 1"/>
    <property type="match status" value="1"/>
</dbReference>
<keyword evidence="1" id="KW-0677">Repeat</keyword>
<evidence type="ECO:0000256" key="4">
    <source>
        <dbReference type="ARBA" id="ARBA00022840"/>
    </source>
</evidence>
<protein>
    <recommendedName>
        <fullName evidence="5">TIR domain-containing protein</fullName>
    </recommendedName>
</protein>
<dbReference type="Gene3D" id="1.10.8.430">
    <property type="entry name" value="Helical domain of apoptotic protease-activating factors"/>
    <property type="match status" value="1"/>
</dbReference>
<organism evidence="6 7">
    <name type="scientific">Rubus argutus</name>
    <name type="common">Southern blackberry</name>
    <dbReference type="NCBI Taxonomy" id="59490"/>
    <lineage>
        <taxon>Eukaryota</taxon>
        <taxon>Viridiplantae</taxon>
        <taxon>Streptophyta</taxon>
        <taxon>Embryophyta</taxon>
        <taxon>Tracheophyta</taxon>
        <taxon>Spermatophyta</taxon>
        <taxon>Magnoliopsida</taxon>
        <taxon>eudicotyledons</taxon>
        <taxon>Gunneridae</taxon>
        <taxon>Pentapetalae</taxon>
        <taxon>rosids</taxon>
        <taxon>fabids</taxon>
        <taxon>Rosales</taxon>
        <taxon>Rosaceae</taxon>
        <taxon>Rosoideae</taxon>
        <taxon>Rosoideae incertae sedis</taxon>
        <taxon>Rubus</taxon>
    </lineage>
</organism>
<dbReference type="SUPFAM" id="SSF52540">
    <property type="entry name" value="P-loop containing nucleoside triphosphate hydrolases"/>
    <property type="match status" value="1"/>
</dbReference>
<keyword evidence="3" id="KW-0611">Plant defense</keyword>
<evidence type="ECO:0000256" key="3">
    <source>
        <dbReference type="ARBA" id="ARBA00022821"/>
    </source>
</evidence>
<dbReference type="GO" id="GO:0007165">
    <property type="term" value="P:signal transduction"/>
    <property type="evidence" value="ECO:0007669"/>
    <property type="project" value="InterPro"/>
</dbReference>
<dbReference type="Pfam" id="PF18052">
    <property type="entry name" value="Rx_N"/>
    <property type="match status" value="1"/>
</dbReference>
<dbReference type="PANTHER" id="PTHR36766">
    <property type="entry name" value="PLANT BROAD-SPECTRUM MILDEW RESISTANCE PROTEIN RPW8"/>
    <property type="match status" value="1"/>
</dbReference>